<dbReference type="EMBL" id="JBBHJZ010000007">
    <property type="protein sequence ID" value="MEJ5979390.1"/>
    <property type="molecule type" value="Genomic_DNA"/>
</dbReference>
<evidence type="ECO:0000313" key="6">
    <source>
        <dbReference type="Proteomes" id="UP001361239"/>
    </source>
</evidence>
<reference evidence="5 6" key="1">
    <citation type="submission" date="2024-03" db="EMBL/GenBank/DDBJ databases">
        <authorList>
            <person name="Jo J.-H."/>
        </authorList>
    </citation>
    <scope>NUCLEOTIDE SEQUENCE [LARGE SCALE GENOMIC DNA]</scope>
    <source>
        <strain evidence="5 6">PS1R-30</strain>
    </source>
</reference>
<organism evidence="5 6">
    <name type="scientific">Novosphingobium anseongense</name>
    <dbReference type="NCBI Taxonomy" id="3133436"/>
    <lineage>
        <taxon>Bacteria</taxon>
        <taxon>Pseudomonadati</taxon>
        <taxon>Pseudomonadota</taxon>
        <taxon>Alphaproteobacteria</taxon>
        <taxon>Sphingomonadales</taxon>
        <taxon>Sphingomonadaceae</taxon>
        <taxon>Novosphingobium</taxon>
    </lineage>
</organism>
<evidence type="ECO:0000313" key="5">
    <source>
        <dbReference type="EMBL" id="MEJ5979390.1"/>
    </source>
</evidence>
<dbReference type="PROSITE" id="PS51063">
    <property type="entry name" value="HTH_CRP_2"/>
    <property type="match status" value="1"/>
</dbReference>
<evidence type="ECO:0000256" key="1">
    <source>
        <dbReference type="ARBA" id="ARBA00023015"/>
    </source>
</evidence>
<dbReference type="Proteomes" id="UP001361239">
    <property type="component" value="Unassembled WGS sequence"/>
</dbReference>
<dbReference type="Gene3D" id="1.10.10.10">
    <property type="entry name" value="Winged helix-like DNA-binding domain superfamily/Winged helix DNA-binding domain"/>
    <property type="match status" value="1"/>
</dbReference>
<accession>A0ABU8S228</accession>
<dbReference type="InterPro" id="IPR036388">
    <property type="entry name" value="WH-like_DNA-bd_sf"/>
</dbReference>
<dbReference type="InterPro" id="IPR018490">
    <property type="entry name" value="cNMP-bd_dom_sf"/>
</dbReference>
<dbReference type="SUPFAM" id="SSF46785">
    <property type="entry name" value="Winged helix' DNA-binding domain"/>
    <property type="match status" value="1"/>
</dbReference>
<sequence>MDLYPLVMVRVARCAAQPPALFAGNSTGQPARGTRVAASARKLTWIRTIDAGRAATRWTPARLEAEPGPGRPREQPIFTERFLRDKRGCRLEAHERARLETAIREIKTFPPRTTIVRAGDGLTQSLLLIEGFMSRYIDDRSGLRQLVAVHVPGDFVDLHAFPLKVLDHDVASMTSVTVAVVPHSELEAIEREMPGMARKLWFATLIDAAIHRAWLFRLGRLDAVGRVAHFLCETNARLVSAGLSDGYRFALGLTQNDIAEICGLTNVHVNRVMRHLREESLCVFRSSLVEIPQPNRLAVRGQFDPTYLYIDDPALTRSPLSKV</sequence>
<dbReference type="InterPro" id="IPR000595">
    <property type="entry name" value="cNMP-bd_dom"/>
</dbReference>
<keyword evidence="6" id="KW-1185">Reference proteome</keyword>
<dbReference type="InterPro" id="IPR014710">
    <property type="entry name" value="RmlC-like_jellyroll"/>
</dbReference>
<feature type="domain" description="HTH crp-type" evidence="4">
    <location>
        <begin position="221"/>
        <end position="295"/>
    </location>
</feature>
<dbReference type="Gene3D" id="2.60.120.10">
    <property type="entry name" value="Jelly Rolls"/>
    <property type="match status" value="1"/>
</dbReference>
<evidence type="ECO:0000256" key="2">
    <source>
        <dbReference type="ARBA" id="ARBA00023125"/>
    </source>
</evidence>
<dbReference type="Pfam" id="PF00027">
    <property type="entry name" value="cNMP_binding"/>
    <property type="match status" value="1"/>
</dbReference>
<dbReference type="InterPro" id="IPR036390">
    <property type="entry name" value="WH_DNA-bd_sf"/>
</dbReference>
<evidence type="ECO:0000256" key="3">
    <source>
        <dbReference type="ARBA" id="ARBA00023163"/>
    </source>
</evidence>
<dbReference type="InterPro" id="IPR012318">
    <property type="entry name" value="HTH_CRP"/>
</dbReference>
<proteinExistence type="predicted"/>
<evidence type="ECO:0000259" key="4">
    <source>
        <dbReference type="PROSITE" id="PS51063"/>
    </source>
</evidence>
<dbReference type="CDD" id="cd00038">
    <property type="entry name" value="CAP_ED"/>
    <property type="match status" value="1"/>
</dbReference>
<comment type="caution">
    <text evidence="5">The sequence shown here is derived from an EMBL/GenBank/DDBJ whole genome shotgun (WGS) entry which is preliminary data.</text>
</comment>
<keyword evidence="1" id="KW-0805">Transcription regulation</keyword>
<keyword evidence="2" id="KW-0238">DNA-binding</keyword>
<dbReference type="SUPFAM" id="SSF51206">
    <property type="entry name" value="cAMP-binding domain-like"/>
    <property type="match status" value="1"/>
</dbReference>
<dbReference type="Pfam" id="PF13545">
    <property type="entry name" value="HTH_Crp_2"/>
    <property type="match status" value="1"/>
</dbReference>
<keyword evidence="3" id="KW-0804">Transcription</keyword>
<name>A0ABU8S228_9SPHN</name>
<protein>
    <submittedName>
        <fullName evidence="5">Crp/Fnr family transcriptional regulator</fullName>
    </submittedName>
</protein>
<gene>
    <name evidence="5" type="ORF">WG901_22240</name>
</gene>